<accession>A0A1G2JRI6</accession>
<gene>
    <name evidence="2" type="ORF">A2561_00030</name>
</gene>
<evidence type="ECO:0000313" key="2">
    <source>
        <dbReference type="EMBL" id="OGZ89767.1"/>
    </source>
</evidence>
<proteinExistence type="predicted"/>
<dbReference type="EMBL" id="MHPU01000002">
    <property type="protein sequence ID" value="OGZ89767.1"/>
    <property type="molecule type" value="Genomic_DNA"/>
</dbReference>
<comment type="caution">
    <text evidence="2">The sequence shown here is derived from an EMBL/GenBank/DDBJ whole genome shotgun (WGS) entry which is preliminary data.</text>
</comment>
<evidence type="ECO:0000256" key="1">
    <source>
        <dbReference type="SAM" id="Phobius"/>
    </source>
</evidence>
<organism evidence="2 3">
    <name type="scientific">Candidatus Staskawiczbacteria bacterium RIFOXYD1_FULL_32_13</name>
    <dbReference type="NCBI Taxonomy" id="1802234"/>
    <lineage>
        <taxon>Bacteria</taxon>
        <taxon>Candidatus Staskawicziibacteriota</taxon>
    </lineage>
</organism>
<keyword evidence="1" id="KW-1133">Transmembrane helix</keyword>
<name>A0A1G2JRI6_9BACT</name>
<evidence type="ECO:0000313" key="3">
    <source>
        <dbReference type="Proteomes" id="UP000178935"/>
    </source>
</evidence>
<keyword evidence="1" id="KW-0812">Transmembrane</keyword>
<keyword evidence="1" id="KW-0472">Membrane</keyword>
<reference evidence="2 3" key="1">
    <citation type="journal article" date="2016" name="Nat. Commun.">
        <title>Thousands of microbial genomes shed light on interconnected biogeochemical processes in an aquifer system.</title>
        <authorList>
            <person name="Anantharaman K."/>
            <person name="Brown C.T."/>
            <person name="Hug L.A."/>
            <person name="Sharon I."/>
            <person name="Castelle C.J."/>
            <person name="Probst A.J."/>
            <person name="Thomas B.C."/>
            <person name="Singh A."/>
            <person name="Wilkins M.J."/>
            <person name="Karaoz U."/>
            <person name="Brodie E.L."/>
            <person name="Williams K.H."/>
            <person name="Hubbard S.S."/>
            <person name="Banfield J.F."/>
        </authorList>
    </citation>
    <scope>NUCLEOTIDE SEQUENCE [LARGE SCALE GENOMIC DNA]</scope>
</reference>
<dbReference type="Proteomes" id="UP000178935">
    <property type="component" value="Unassembled WGS sequence"/>
</dbReference>
<dbReference type="AlphaFoldDB" id="A0A1G2JRI6"/>
<feature type="transmembrane region" description="Helical" evidence="1">
    <location>
        <begin position="21"/>
        <end position="45"/>
    </location>
</feature>
<protein>
    <submittedName>
        <fullName evidence="2">Uncharacterized protein</fullName>
    </submittedName>
</protein>
<sequence>MIIEYVLNNLITLASLIIEEFVLVLMTPAGFITSISLIIFLEVLVTESIASDIKEIGYKINLKKISKQTKIELSNAKELATI</sequence>